<protein>
    <recommendedName>
        <fullName evidence="7">ATP-binding protein</fullName>
    </recommendedName>
</protein>
<dbReference type="GO" id="GO:0016887">
    <property type="term" value="F:ATP hydrolysis activity"/>
    <property type="evidence" value="ECO:0007669"/>
    <property type="project" value="InterPro"/>
</dbReference>
<dbReference type="AlphaFoldDB" id="A0A2N9W4E9"/>
<proteinExistence type="inferred from homology"/>
<gene>
    <name evidence="5" type="ORF">B5P45_02110</name>
</gene>
<dbReference type="OrthoDB" id="9802640at2"/>
<evidence type="ECO:0000256" key="2">
    <source>
        <dbReference type="ARBA" id="ARBA00022741"/>
    </source>
</evidence>
<keyword evidence="2" id="KW-0547">Nucleotide-binding</keyword>
<dbReference type="Pfam" id="PF13589">
    <property type="entry name" value="HATPase_c_3"/>
    <property type="match status" value="1"/>
</dbReference>
<dbReference type="RefSeq" id="WP_099999238.1">
    <property type="nucleotide sequence ID" value="NZ_CP017940.1"/>
</dbReference>
<dbReference type="InterPro" id="IPR036890">
    <property type="entry name" value="HATPase_C_sf"/>
</dbReference>
<dbReference type="Proteomes" id="UP000232163">
    <property type="component" value="Unassembled WGS sequence"/>
</dbReference>
<comment type="caution">
    <text evidence="5">The sequence shown here is derived from an EMBL/GenBank/DDBJ whole genome shotgun (WGS) entry which is preliminary data.</text>
</comment>
<dbReference type="GO" id="GO:0051082">
    <property type="term" value="F:unfolded protein binding"/>
    <property type="evidence" value="ECO:0007669"/>
    <property type="project" value="InterPro"/>
</dbReference>
<evidence type="ECO:0000313" key="5">
    <source>
        <dbReference type="EMBL" id="PIO46617.1"/>
    </source>
</evidence>
<evidence type="ECO:0000256" key="1">
    <source>
        <dbReference type="ARBA" id="ARBA00008239"/>
    </source>
</evidence>
<dbReference type="PANTHER" id="PTHR11528">
    <property type="entry name" value="HEAT SHOCK PROTEIN 90 FAMILY MEMBER"/>
    <property type="match status" value="1"/>
</dbReference>
<dbReference type="InterPro" id="IPR001404">
    <property type="entry name" value="Hsp90_fam"/>
</dbReference>
<dbReference type="SUPFAM" id="SSF55874">
    <property type="entry name" value="ATPase domain of HSP90 chaperone/DNA topoisomerase II/histidine kinase"/>
    <property type="match status" value="1"/>
</dbReference>
<sequence>MVDDELKKTDGLLSRLRGDDLRFSAKRVSNLETPMALTDSVRVRGWKPIDTAFSISDIPRLVEKLGGEQLYGNDKFPAIRELVQNAMDAIRLRRLVDPEAPEGGVTVHLSSTGSVNKLIVSDNGVGMSASTIVESLLSFGSSGWLNDPAIGEFSENLPDKSDISGKYGIGFFSIFMLGKRVWVKTRRFDKSVDDTIVLEFRNGLDERPILFAAEGSERKVNGGTTIEIELDAPLFNELLAPGNVHELGFQAKLAVTFPTSNVPISLELPGVKSVIDGRRWKEEPGQDLLRRVEGQDFRDKEISKYAANLRPLWNSDNELIGRMCVVPRDFVLGFRRNTITGSVVSNGAKVTDINFRGVVEGQVQRASRDTASPIWSARSIADWASEQAQIIAAMEKNVNHQLSCAEYVVACGGNSRDLKVCETSIGYLSFPELQNYLKSVDHVWLAHDAALSIIRRRFEKFVLSENVIFCSMGTPALFPSGRYDLPVDDGSIGDLIVKEIAQEFQINNKLLNKYMSIVDGEYLYDAKTIFGRDKNGNDYQERAKYFCRNMTESTIKTYRLNKNHRVM</sequence>
<comment type="similarity">
    <text evidence="1">Belongs to the heat shock protein 90 family.</text>
</comment>
<keyword evidence="3" id="KW-0067">ATP-binding</keyword>
<keyword evidence="4" id="KW-0143">Chaperone</keyword>
<dbReference type="PRINTS" id="PR00775">
    <property type="entry name" value="HEATSHOCK90"/>
</dbReference>
<reference evidence="5 6" key="1">
    <citation type="journal article" date="2017" name="Int J Environ Stud">
        <title>Does the Miocene-Pliocene relict legume Oxytropis triphylla form nitrogen-fixing nodules with a combination of bacterial strains?</title>
        <authorList>
            <person name="Safronova V."/>
            <person name="Belimov A."/>
            <person name="Sazanova A."/>
            <person name="Kuznetsova I."/>
            <person name="Popova J."/>
            <person name="Andronov E."/>
            <person name="Verkhozina A."/>
            <person name="Tikhonovich I."/>
        </authorList>
    </citation>
    <scope>NUCLEOTIDE SEQUENCE [LARGE SCALE GENOMIC DNA]</scope>
    <source>
        <strain evidence="5 6">Tri-38</strain>
    </source>
</reference>
<dbReference type="EMBL" id="MZMT01000003">
    <property type="protein sequence ID" value="PIO46617.1"/>
    <property type="molecule type" value="Genomic_DNA"/>
</dbReference>
<evidence type="ECO:0000256" key="4">
    <source>
        <dbReference type="ARBA" id="ARBA00023186"/>
    </source>
</evidence>
<organism evidence="5 6">
    <name type="scientific">Phyllobacterium zundukense</name>
    <dbReference type="NCBI Taxonomy" id="1867719"/>
    <lineage>
        <taxon>Bacteria</taxon>
        <taxon>Pseudomonadati</taxon>
        <taxon>Pseudomonadota</taxon>
        <taxon>Alphaproteobacteria</taxon>
        <taxon>Hyphomicrobiales</taxon>
        <taxon>Phyllobacteriaceae</taxon>
        <taxon>Phyllobacterium</taxon>
    </lineage>
</organism>
<evidence type="ECO:0008006" key="7">
    <source>
        <dbReference type="Google" id="ProtNLM"/>
    </source>
</evidence>
<evidence type="ECO:0000256" key="3">
    <source>
        <dbReference type="ARBA" id="ARBA00022840"/>
    </source>
</evidence>
<dbReference type="Gene3D" id="3.30.565.10">
    <property type="entry name" value="Histidine kinase-like ATPase, C-terminal domain"/>
    <property type="match status" value="1"/>
</dbReference>
<dbReference type="KEGG" id="pht:BLM14_09970"/>
<name>A0A2N9W4E9_9HYPH</name>
<evidence type="ECO:0000313" key="6">
    <source>
        <dbReference type="Proteomes" id="UP000232163"/>
    </source>
</evidence>
<dbReference type="GO" id="GO:0005524">
    <property type="term" value="F:ATP binding"/>
    <property type="evidence" value="ECO:0007669"/>
    <property type="project" value="UniProtKB-KW"/>
</dbReference>
<dbReference type="InterPro" id="IPR020575">
    <property type="entry name" value="Hsp90_N"/>
</dbReference>
<dbReference type="GO" id="GO:0140662">
    <property type="term" value="F:ATP-dependent protein folding chaperone"/>
    <property type="evidence" value="ECO:0007669"/>
    <property type="project" value="InterPro"/>
</dbReference>
<accession>A0A2N9W4E9</accession>
<keyword evidence="6" id="KW-1185">Reference proteome</keyword>